<dbReference type="PANTHER" id="PTHR19857">
    <property type="entry name" value="MITOCHONDRIAL DIVISION PROTEIN 1-RELATED"/>
    <property type="match status" value="1"/>
</dbReference>
<dbReference type="PANTHER" id="PTHR19857:SF8">
    <property type="entry name" value="ANGIO-ASSOCIATED MIGRATORY CELL PROTEIN"/>
    <property type="match status" value="1"/>
</dbReference>
<evidence type="ECO:0000256" key="2">
    <source>
        <dbReference type="ARBA" id="ARBA00022737"/>
    </source>
</evidence>
<evidence type="ECO:0000313" key="5">
    <source>
        <dbReference type="EMBL" id="KAF6168948.1"/>
    </source>
</evidence>
<feature type="signal peptide" evidence="4">
    <location>
        <begin position="1"/>
        <end position="27"/>
    </location>
</feature>
<dbReference type="InterPro" id="IPR036322">
    <property type="entry name" value="WD40_repeat_dom_sf"/>
</dbReference>
<evidence type="ECO:0000313" key="6">
    <source>
        <dbReference type="Proteomes" id="UP000541444"/>
    </source>
</evidence>
<dbReference type="PROSITE" id="PS50082">
    <property type="entry name" value="WD_REPEATS_2"/>
    <property type="match status" value="3"/>
</dbReference>
<protein>
    <submittedName>
        <fullName evidence="5">Uncharacterized protein</fullName>
    </submittedName>
</protein>
<dbReference type="SMART" id="SM00320">
    <property type="entry name" value="WD40"/>
    <property type="match status" value="4"/>
</dbReference>
<dbReference type="InterPro" id="IPR051179">
    <property type="entry name" value="WD_repeat_multifunction"/>
</dbReference>
<feature type="chain" id="PRO_5029570238" evidence="4">
    <location>
        <begin position="28"/>
        <end position="262"/>
    </location>
</feature>
<evidence type="ECO:0000256" key="3">
    <source>
        <dbReference type="PROSITE-ProRule" id="PRU00221"/>
    </source>
</evidence>
<name>A0A7J7NPU2_9MAGN</name>
<keyword evidence="6" id="KW-1185">Reference proteome</keyword>
<feature type="repeat" description="WD" evidence="3">
    <location>
        <begin position="171"/>
        <end position="212"/>
    </location>
</feature>
<dbReference type="PROSITE" id="PS00678">
    <property type="entry name" value="WD_REPEATS_1"/>
    <property type="match status" value="3"/>
</dbReference>
<accession>A0A7J7NPU2</accession>
<keyword evidence="1 3" id="KW-0853">WD repeat</keyword>
<dbReference type="EMBL" id="JACGCM010000671">
    <property type="protein sequence ID" value="KAF6168948.1"/>
    <property type="molecule type" value="Genomic_DNA"/>
</dbReference>
<dbReference type="PROSITE" id="PS50294">
    <property type="entry name" value="WD_REPEATS_REGION"/>
    <property type="match status" value="2"/>
</dbReference>
<evidence type="ECO:0000256" key="4">
    <source>
        <dbReference type="SAM" id="SignalP"/>
    </source>
</evidence>
<gene>
    <name evidence="5" type="ORF">GIB67_038445</name>
</gene>
<organism evidence="5 6">
    <name type="scientific">Kingdonia uniflora</name>
    <dbReference type="NCBI Taxonomy" id="39325"/>
    <lineage>
        <taxon>Eukaryota</taxon>
        <taxon>Viridiplantae</taxon>
        <taxon>Streptophyta</taxon>
        <taxon>Embryophyta</taxon>
        <taxon>Tracheophyta</taxon>
        <taxon>Spermatophyta</taxon>
        <taxon>Magnoliopsida</taxon>
        <taxon>Ranunculales</taxon>
        <taxon>Circaeasteraceae</taxon>
        <taxon>Kingdonia</taxon>
    </lineage>
</organism>
<dbReference type="SUPFAM" id="SSF50978">
    <property type="entry name" value="WD40 repeat-like"/>
    <property type="match status" value="1"/>
</dbReference>
<dbReference type="AlphaFoldDB" id="A0A7J7NPU2"/>
<sequence>MRAMVFYTRRQLLFIYCLLVFEFKSQIKYSNVQCLMEKAYNLFYCTGEVYTVVCSPHDASLVATRGQDDRGFLWKIGEKYWAQELKGHTDSVSSLAFSTDGRLLASGSFDGNIHVWDVTSGTASLKCTIEGPKEGIEWVKWHPREHIVLAGSADSNVWMWNADTSTYLSMFSGHIDNVTCGDFTPDGNTVCTGSDDASLRIWNLNGGNMHVIKVVSAYGPRLSIKLVLEASARNQLTFTVEVSYNEKESTTDSDDVDKANSD</sequence>
<dbReference type="Proteomes" id="UP000541444">
    <property type="component" value="Unassembled WGS sequence"/>
</dbReference>
<feature type="repeat" description="WD" evidence="3">
    <location>
        <begin position="129"/>
        <end position="170"/>
    </location>
</feature>
<comment type="caution">
    <text evidence="5">The sequence shown here is derived from an EMBL/GenBank/DDBJ whole genome shotgun (WGS) entry which is preliminary data.</text>
</comment>
<dbReference type="InterPro" id="IPR019775">
    <property type="entry name" value="WD40_repeat_CS"/>
</dbReference>
<feature type="repeat" description="WD" evidence="3">
    <location>
        <begin position="85"/>
        <end position="126"/>
    </location>
</feature>
<keyword evidence="2" id="KW-0677">Repeat</keyword>
<keyword evidence="4" id="KW-0732">Signal</keyword>
<reference evidence="5 6" key="1">
    <citation type="journal article" date="2020" name="IScience">
        <title>Genome Sequencing of the Endangered Kingdonia uniflora (Circaeasteraceae, Ranunculales) Reveals Potential Mechanisms of Evolutionary Specialization.</title>
        <authorList>
            <person name="Sun Y."/>
            <person name="Deng T."/>
            <person name="Zhang A."/>
            <person name="Moore M.J."/>
            <person name="Landis J.B."/>
            <person name="Lin N."/>
            <person name="Zhang H."/>
            <person name="Zhang X."/>
            <person name="Huang J."/>
            <person name="Zhang X."/>
            <person name="Sun H."/>
            <person name="Wang H."/>
        </authorList>
    </citation>
    <scope>NUCLEOTIDE SEQUENCE [LARGE SCALE GENOMIC DNA]</scope>
    <source>
        <strain evidence="5">TB1705</strain>
        <tissue evidence="5">Leaf</tissue>
    </source>
</reference>
<dbReference type="OrthoDB" id="10261640at2759"/>
<dbReference type="InterPro" id="IPR015943">
    <property type="entry name" value="WD40/YVTN_repeat-like_dom_sf"/>
</dbReference>
<dbReference type="InterPro" id="IPR020472">
    <property type="entry name" value="WD40_PAC1"/>
</dbReference>
<proteinExistence type="predicted"/>
<dbReference type="PRINTS" id="PR00320">
    <property type="entry name" value="GPROTEINBRPT"/>
</dbReference>
<dbReference type="Gene3D" id="2.130.10.10">
    <property type="entry name" value="YVTN repeat-like/Quinoprotein amine dehydrogenase"/>
    <property type="match status" value="1"/>
</dbReference>
<evidence type="ECO:0000256" key="1">
    <source>
        <dbReference type="ARBA" id="ARBA00022574"/>
    </source>
</evidence>
<dbReference type="InterPro" id="IPR001680">
    <property type="entry name" value="WD40_rpt"/>
</dbReference>
<dbReference type="Pfam" id="PF00400">
    <property type="entry name" value="WD40"/>
    <property type="match status" value="3"/>
</dbReference>